<dbReference type="SUPFAM" id="SSF53187">
    <property type="entry name" value="Zn-dependent exopeptidases"/>
    <property type="match status" value="1"/>
</dbReference>
<dbReference type="Gene3D" id="3.40.630.40">
    <property type="entry name" value="Zn-dependent exopeptidases"/>
    <property type="match status" value="1"/>
</dbReference>
<dbReference type="GO" id="GO:0016787">
    <property type="term" value="F:hydrolase activity"/>
    <property type="evidence" value="ECO:0007669"/>
    <property type="project" value="UniProtKB-KW"/>
</dbReference>
<organism evidence="1 2">
    <name type="scientific">Novipirellula artificiosorum</name>
    <dbReference type="NCBI Taxonomy" id="2528016"/>
    <lineage>
        <taxon>Bacteria</taxon>
        <taxon>Pseudomonadati</taxon>
        <taxon>Planctomycetota</taxon>
        <taxon>Planctomycetia</taxon>
        <taxon>Pirellulales</taxon>
        <taxon>Pirellulaceae</taxon>
        <taxon>Novipirellula</taxon>
    </lineage>
</organism>
<keyword evidence="2" id="KW-1185">Reference proteome</keyword>
<accession>A0A5C6DRD4</accession>
<keyword evidence="1" id="KW-0378">Hydrolase</keyword>
<dbReference type="Proteomes" id="UP000319143">
    <property type="component" value="Unassembled WGS sequence"/>
</dbReference>
<dbReference type="EMBL" id="SJPV01000004">
    <property type="protein sequence ID" value="TWU38427.1"/>
    <property type="molecule type" value="Genomic_DNA"/>
</dbReference>
<proteinExistence type="predicted"/>
<sequence>MLRSHRGYDPGAWEASIQVALGLFPDSAEESMLAVDPNDFGVFRQERPHCTWLASKTTRLLVDLNRSSDASDVFSKFTGPLAAAERDELLASWHRPYRDAVEAEVARRIECHRCVVHLSIHTFTPRIAGRWRPIDVGLLFDPARTGEATFCEAWKVACSPISTKLRVAYNQPYLGTDDGLTTHLRGCFGDASYLGIEVEICNRFFKRRRESQMQIVDTLLQTLPANGGNKTISPKGAK</sequence>
<evidence type="ECO:0000313" key="2">
    <source>
        <dbReference type="Proteomes" id="UP000319143"/>
    </source>
</evidence>
<reference evidence="1 2" key="1">
    <citation type="submission" date="2019-02" db="EMBL/GenBank/DDBJ databases">
        <title>Deep-cultivation of Planctomycetes and their phenomic and genomic characterization uncovers novel biology.</title>
        <authorList>
            <person name="Wiegand S."/>
            <person name="Jogler M."/>
            <person name="Boedeker C."/>
            <person name="Pinto D."/>
            <person name="Vollmers J."/>
            <person name="Rivas-Marin E."/>
            <person name="Kohn T."/>
            <person name="Peeters S.H."/>
            <person name="Heuer A."/>
            <person name="Rast P."/>
            <person name="Oberbeckmann S."/>
            <person name="Bunk B."/>
            <person name="Jeske O."/>
            <person name="Meyerdierks A."/>
            <person name="Storesund J.E."/>
            <person name="Kallscheuer N."/>
            <person name="Luecker S."/>
            <person name="Lage O.M."/>
            <person name="Pohl T."/>
            <person name="Merkel B.J."/>
            <person name="Hornburger P."/>
            <person name="Mueller R.-W."/>
            <person name="Bruemmer F."/>
            <person name="Labrenz M."/>
            <person name="Spormann A.M."/>
            <person name="Op Den Camp H."/>
            <person name="Overmann J."/>
            <person name="Amann R."/>
            <person name="Jetten M.S.M."/>
            <person name="Mascher T."/>
            <person name="Medema M.H."/>
            <person name="Devos D.P."/>
            <person name="Kaster A.-K."/>
            <person name="Ovreas L."/>
            <person name="Rohde M."/>
            <person name="Galperin M.Y."/>
            <person name="Jogler C."/>
        </authorList>
    </citation>
    <scope>NUCLEOTIDE SEQUENCE [LARGE SCALE GENOMIC DNA]</scope>
    <source>
        <strain evidence="1 2">Poly41</strain>
    </source>
</reference>
<protein>
    <submittedName>
        <fullName evidence="1">N-formylglutamate amidohydrolase</fullName>
    </submittedName>
</protein>
<dbReference type="InterPro" id="IPR007709">
    <property type="entry name" value="N-FG_amidohydro"/>
</dbReference>
<dbReference type="Pfam" id="PF05013">
    <property type="entry name" value="FGase"/>
    <property type="match status" value="1"/>
</dbReference>
<gene>
    <name evidence="1" type="ORF">Poly41_29030</name>
</gene>
<dbReference type="AlphaFoldDB" id="A0A5C6DRD4"/>
<evidence type="ECO:0000313" key="1">
    <source>
        <dbReference type="EMBL" id="TWU38427.1"/>
    </source>
</evidence>
<comment type="caution">
    <text evidence="1">The sequence shown here is derived from an EMBL/GenBank/DDBJ whole genome shotgun (WGS) entry which is preliminary data.</text>
</comment>
<name>A0A5C6DRD4_9BACT</name>